<dbReference type="FunFam" id="3.30.420.10:FF:000019">
    <property type="entry name" value="RNA exonuclease NEF-sp"/>
    <property type="match status" value="1"/>
</dbReference>
<proteinExistence type="inferred from homology"/>
<organism evidence="9 10">
    <name type="scientific">Ostreococcus tauri</name>
    <name type="common">Marine green alga</name>
    <dbReference type="NCBI Taxonomy" id="70448"/>
    <lineage>
        <taxon>Eukaryota</taxon>
        <taxon>Viridiplantae</taxon>
        <taxon>Chlorophyta</taxon>
        <taxon>Mamiellophyceae</taxon>
        <taxon>Mamiellales</taxon>
        <taxon>Bathycoccaceae</taxon>
        <taxon>Ostreococcus</taxon>
    </lineage>
</organism>
<evidence type="ECO:0000259" key="8">
    <source>
        <dbReference type="SMART" id="SM00479"/>
    </source>
</evidence>
<evidence type="ECO:0000313" key="10">
    <source>
        <dbReference type="Proteomes" id="UP000009170"/>
    </source>
</evidence>
<dbReference type="GO" id="GO:0004527">
    <property type="term" value="F:exonuclease activity"/>
    <property type="evidence" value="ECO:0007669"/>
    <property type="project" value="UniProtKB-KW"/>
</dbReference>
<dbReference type="AlphaFoldDB" id="A0A090M863"/>
<dbReference type="CDD" id="cd06145">
    <property type="entry name" value="REX1_like"/>
    <property type="match status" value="1"/>
</dbReference>
<dbReference type="KEGG" id="ota:OT_ostta06g01930"/>
<accession>A0A090M863</accession>
<evidence type="ECO:0000256" key="5">
    <source>
        <dbReference type="ARBA" id="ARBA00022839"/>
    </source>
</evidence>
<name>A0A090M863_OSTTA</name>
<evidence type="ECO:0000256" key="2">
    <source>
        <dbReference type="ARBA" id="ARBA00006357"/>
    </source>
</evidence>
<keyword evidence="3" id="KW-0540">Nuclease</keyword>
<dbReference type="InterPro" id="IPR036397">
    <property type="entry name" value="RNaseH_sf"/>
</dbReference>
<keyword evidence="4" id="KW-0378">Hydrolase</keyword>
<keyword evidence="10" id="KW-1185">Reference proteome</keyword>
<dbReference type="GO" id="GO:0003676">
    <property type="term" value="F:nucleic acid binding"/>
    <property type="evidence" value="ECO:0007669"/>
    <property type="project" value="InterPro"/>
</dbReference>
<protein>
    <submittedName>
        <fullName evidence="9">Exonuclease, RNase T/DNA polymerase III</fullName>
    </submittedName>
</protein>
<dbReference type="FunCoup" id="A0A090M863">
    <property type="interactions" value="996"/>
</dbReference>
<reference evidence="9 10" key="2">
    <citation type="journal article" date="2014" name="BMC Genomics">
        <title>An improved genome of the model marine alga Ostreococcus tauri unfolds by assessing Illumina de novo assemblies.</title>
        <authorList>
            <person name="Blanc-Mathieu R."/>
            <person name="Verhelst B."/>
            <person name="Derelle E."/>
            <person name="Rombauts S."/>
            <person name="Bouget F.Y."/>
            <person name="Carre I."/>
            <person name="Chateau A."/>
            <person name="Eyre-Walker A."/>
            <person name="Grimsley N."/>
            <person name="Moreau H."/>
            <person name="Piegu B."/>
            <person name="Rivals E."/>
            <person name="Schackwitz W."/>
            <person name="Van de Peer Y."/>
            <person name="Piganeau G."/>
        </authorList>
    </citation>
    <scope>NUCLEOTIDE SEQUENCE [LARGE SCALE GENOMIC DNA]</scope>
    <source>
        <strain evidence="10">OTTH 0595 / CCAP 157/2 / RCC745</strain>
    </source>
</reference>
<dbReference type="Pfam" id="PF00929">
    <property type="entry name" value="RNase_T"/>
    <property type="match status" value="1"/>
</dbReference>
<dbReference type="RefSeq" id="XP_003079823.2">
    <property type="nucleotide sequence ID" value="XM_003079775.2"/>
</dbReference>
<feature type="compositionally biased region" description="Basic and acidic residues" evidence="7">
    <location>
        <begin position="1"/>
        <end position="10"/>
    </location>
</feature>
<dbReference type="GO" id="GO:0005634">
    <property type="term" value="C:nucleus"/>
    <property type="evidence" value="ECO:0007669"/>
    <property type="project" value="UniProtKB-SubCell"/>
</dbReference>
<dbReference type="InterPro" id="IPR012337">
    <property type="entry name" value="RNaseH-like_sf"/>
</dbReference>
<feature type="region of interest" description="Disordered" evidence="7">
    <location>
        <begin position="1"/>
        <end position="30"/>
    </location>
</feature>
<reference evidence="10" key="1">
    <citation type="journal article" date="2006" name="Proc. Natl. Acad. Sci. U.S.A.">
        <title>Genome analysis of the smallest free-living eukaryote Ostreococcus tauri unveils many unique features.</title>
        <authorList>
            <person name="Derelle E."/>
            <person name="Ferraz C."/>
            <person name="Rombauts S."/>
            <person name="Rouze P."/>
            <person name="Worden A.Z."/>
            <person name="Robbens S."/>
            <person name="Partensky F."/>
            <person name="Degroeve S."/>
            <person name="Echeynie S."/>
            <person name="Cooke R."/>
            <person name="Saeys Y."/>
            <person name="Wuyts J."/>
            <person name="Jabbari K."/>
            <person name="Bowler C."/>
            <person name="Panaud O."/>
            <person name="Piegu B."/>
            <person name="Ball S.G."/>
            <person name="Ral J.-P."/>
            <person name="Bouget F.-Y."/>
            <person name="Piganeau G."/>
            <person name="De Baets B."/>
            <person name="Picard A."/>
            <person name="Delseny M."/>
            <person name="Demaille J."/>
            <person name="Van de Peer Y."/>
            <person name="Moreau H."/>
        </authorList>
    </citation>
    <scope>NUCLEOTIDE SEQUENCE [LARGE SCALE GENOMIC DNA]</scope>
    <source>
        <strain evidence="10">OTTH 0595 / CCAP 157/2 / RCC745</strain>
    </source>
</reference>
<dbReference type="EMBL" id="CAID01000006">
    <property type="protein sequence ID" value="CEF98329.1"/>
    <property type="molecule type" value="Genomic_DNA"/>
</dbReference>
<evidence type="ECO:0000256" key="4">
    <source>
        <dbReference type="ARBA" id="ARBA00022801"/>
    </source>
</evidence>
<dbReference type="GeneID" id="9833384"/>
<dbReference type="PANTHER" id="PTHR12801:SF157">
    <property type="entry name" value="SMALL RNA DEGRADING NUCLEASE 5"/>
    <property type="match status" value="1"/>
</dbReference>
<dbReference type="STRING" id="70448.A0A090M863"/>
<dbReference type="Gene3D" id="3.30.420.10">
    <property type="entry name" value="Ribonuclease H-like superfamily/Ribonuclease H"/>
    <property type="match status" value="1"/>
</dbReference>
<evidence type="ECO:0000256" key="7">
    <source>
        <dbReference type="SAM" id="MobiDB-lite"/>
    </source>
</evidence>
<sequence length="582" mass="64561">MASLKRERATSVEAAPEAAPEALERRVDDDERRIKANADRAAIYGEDARAEVQLRLECANSFKLAHAHELALWTLLPETANECVNPRWAFVRNKPLIERVVIIMAPGMDHKMWCEDGASTCPRLKRALGDGLRTMCDSPTAVGMTLCKSLMYSVHGKQGLDGNGGRKKFKASTHAKDLCKRKFAYKPSHFVLTPGDMSDMVYPLPKLTDDGKLEMEEGFVATQPAGEGIARGSGYHPFLALDCEFCYTAEGLQLTRVSVVKEDGDVVYDKLVKPPTEITNYNTAHSGITAEQMEGVTTTLQDVQRELLEMIPCETILIGHSLENDLHRLKIIHANVIDTCALYPHKRGAPYRNALRYLTEQYLGRKIQEGSHDSVADAQATMELALLKFINGPSFGEVSTEGGGVFDVLSTHKIECVMIDSPALCRRLPAGSARVVEAQDDAEVKKAILDQMNRRASAGKMAVFGHLHDYTKVLSAEAQRAHAREQEPSDSERVIADKTRRQALERMDAVVGEIWEGLPPNTLLLFTSGVGDAHTLRLAQEQKWKRHQSIGGWGAWTDEAEHDLRRLYDRTKHAVTLAAVKQ</sequence>
<evidence type="ECO:0000313" key="9">
    <source>
        <dbReference type="EMBL" id="CEF98329.1"/>
    </source>
</evidence>
<keyword evidence="6" id="KW-0539">Nucleus</keyword>
<evidence type="ECO:0000256" key="6">
    <source>
        <dbReference type="ARBA" id="ARBA00023242"/>
    </source>
</evidence>
<dbReference type="InterPro" id="IPR034922">
    <property type="entry name" value="REX1-like_exo"/>
</dbReference>
<dbReference type="PANTHER" id="PTHR12801">
    <property type="entry name" value="RNA EXONUCLEASE REXO1 / RECO3 FAMILY MEMBER-RELATED"/>
    <property type="match status" value="1"/>
</dbReference>
<dbReference type="SUPFAM" id="SSF53098">
    <property type="entry name" value="Ribonuclease H-like"/>
    <property type="match status" value="1"/>
</dbReference>
<dbReference type="SMART" id="SM00479">
    <property type="entry name" value="EXOIII"/>
    <property type="match status" value="1"/>
</dbReference>
<dbReference type="InterPro" id="IPR013520">
    <property type="entry name" value="Ribonucl_H"/>
</dbReference>
<comment type="caution">
    <text evidence="9">The sequence shown here is derived from an EMBL/GenBank/DDBJ whole genome shotgun (WGS) entry which is preliminary data.</text>
</comment>
<keyword evidence="5 9" id="KW-0269">Exonuclease</keyword>
<dbReference type="InterPro" id="IPR047021">
    <property type="entry name" value="REXO1/3/4-like"/>
</dbReference>
<dbReference type="OrthoDB" id="206335at2759"/>
<comment type="subcellular location">
    <subcellularLocation>
        <location evidence="1">Nucleus</location>
    </subcellularLocation>
</comment>
<evidence type="ECO:0000256" key="1">
    <source>
        <dbReference type="ARBA" id="ARBA00004123"/>
    </source>
</evidence>
<feature type="domain" description="Exonuclease" evidence="8">
    <location>
        <begin position="237"/>
        <end position="394"/>
    </location>
</feature>
<gene>
    <name evidence="9" type="ORF">OT_ostta06g01930</name>
</gene>
<dbReference type="Proteomes" id="UP000009170">
    <property type="component" value="Unassembled WGS sequence"/>
</dbReference>
<evidence type="ECO:0000256" key="3">
    <source>
        <dbReference type="ARBA" id="ARBA00022722"/>
    </source>
</evidence>
<comment type="similarity">
    <text evidence="2">Belongs to the REXO1/REXO3 family.</text>
</comment>
<dbReference type="InParanoid" id="A0A090M863"/>